<evidence type="ECO:0000313" key="2">
    <source>
        <dbReference type="EMBL" id="KAL0810567.1"/>
    </source>
</evidence>
<reference evidence="2 3" key="1">
    <citation type="submission" date="2024-06" db="EMBL/GenBank/DDBJ databases">
        <title>A chromosome-level genome assembly of beet webworm, Loxostege sticticalis.</title>
        <authorList>
            <person name="Zhang Y."/>
        </authorList>
    </citation>
    <scope>NUCLEOTIDE SEQUENCE [LARGE SCALE GENOMIC DNA]</scope>
    <source>
        <strain evidence="2">AQ028</strain>
        <tissue evidence="2">Male pupae</tissue>
    </source>
</reference>
<accession>A0ABD0S9U3</accession>
<feature type="compositionally biased region" description="Polar residues" evidence="1">
    <location>
        <begin position="714"/>
        <end position="733"/>
    </location>
</feature>
<feature type="region of interest" description="Disordered" evidence="1">
    <location>
        <begin position="706"/>
        <end position="747"/>
    </location>
</feature>
<evidence type="ECO:0000256" key="1">
    <source>
        <dbReference type="SAM" id="MobiDB-lite"/>
    </source>
</evidence>
<protein>
    <submittedName>
        <fullName evidence="2">Uncharacterized protein</fullName>
    </submittedName>
</protein>
<dbReference type="AlphaFoldDB" id="A0ABD0S9U3"/>
<proteinExistence type="predicted"/>
<organism evidence="2 3">
    <name type="scientific">Loxostege sticticalis</name>
    <name type="common">Beet webworm moth</name>
    <dbReference type="NCBI Taxonomy" id="481309"/>
    <lineage>
        <taxon>Eukaryota</taxon>
        <taxon>Metazoa</taxon>
        <taxon>Ecdysozoa</taxon>
        <taxon>Arthropoda</taxon>
        <taxon>Hexapoda</taxon>
        <taxon>Insecta</taxon>
        <taxon>Pterygota</taxon>
        <taxon>Neoptera</taxon>
        <taxon>Endopterygota</taxon>
        <taxon>Lepidoptera</taxon>
        <taxon>Glossata</taxon>
        <taxon>Ditrysia</taxon>
        <taxon>Pyraloidea</taxon>
        <taxon>Crambidae</taxon>
        <taxon>Pyraustinae</taxon>
        <taxon>Loxostege</taxon>
    </lineage>
</organism>
<dbReference type="EMBL" id="JBEDNZ010000026">
    <property type="protein sequence ID" value="KAL0810567.1"/>
    <property type="molecule type" value="Genomic_DNA"/>
</dbReference>
<evidence type="ECO:0000313" key="3">
    <source>
        <dbReference type="Proteomes" id="UP001549921"/>
    </source>
</evidence>
<comment type="caution">
    <text evidence="2">The sequence shown here is derived from an EMBL/GenBank/DDBJ whole genome shotgun (WGS) entry which is preliminary data.</text>
</comment>
<sequence length="747" mass="84523">MSYKLYDAAFKNHASEHCGPPNPYYSITTLLPILGILLDFLEHSKEIEKAYTVCELINKYLEGVPQSQEKNEFMAKLRATKERLLHFRESTPEEEEYIHFHSSPGNYTSIVFQKELPGIDQQNCRETFGRLIQTAVNVYKETAKHPNCQPSGYIDESLYYPDNLVKPQKPYQFIVIYQHPPSSNYQPDYKGIPIIPLPVENRRPSLEQLFPNLQVANHKSKIPNEGNVEIQYVLPHDQSPYNPFLPLPHKEKPAIDVLALIKQYNIQHPNAPYNQDTLLELVKNLTGKPPHDPNQPSVNIPHNILNIDNLQKQYLPSISNGSPTPGSHYTHLYPPGAHNVPGVVTDQLKNYPGLIIQSQDTNLPANPLPNNGYNTIYVDSDHTHRKPYDLNGDLHLPDSIIGKLKSDHTHNSPELTLEILLSLLGRPDGGKTLIGVNPQPESRLLQYLQPNNAYLGNQLIELPSPHNSNDIQNYVAYGPDGLPVQQSLLDILNNPQNSHTGTFSGNLKPDNAALLKKLQEWLAVSNSNKLPETQNNANVIELTYLLKRPKPLIYRPIYYVKYRLPYKSFIQNFKNLIVKRPGLRSEPENLYQELLNVSNISDVSPSLRSFPKEEILKLIFGNGTLVDARVVEVSDSALKEQLDTTMKVNADVDPEVIEKLSGNLVLNKSESYSNIHDRVDWLRLASQRTSKRDEYLTTDRIPTPKLARLDESKSSNSVNESLTVFPVSSTEPSQPKDRVSPIVAKQD</sequence>
<name>A0ABD0S9U3_LOXSC</name>
<gene>
    <name evidence="2" type="ORF">ABMA28_010687</name>
</gene>
<dbReference type="Proteomes" id="UP001549921">
    <property type="component" value="Unassembled WGS sequence"/>
</dbReference>